<dbReference type="PANTHER" id="PTHR40980">
    <property type="entry name" value="PLUG DOMAIN-CONTAINING PROTEIN"/>
    <property type="match status" value="1"/>
</dbReference>
<keyword evidence="2 7" id="KW-0813">Transport</keyword>
<name>A0ABW6I2L7_9FLAO</name>
<feature type="domain" description="TonB-dependent receptor plug" evidence="10">
    <location>
        <begin position="152"/>
        <end position="227"/>
    </location>
</feature>
<dbReference type="InterPro" id="IPR012910">
    <property type="entry name" value="Plug_dom"/>
</dbReference>
<comment type="similarity">
    <text evidence="7">Belongs to the TonB-dependent receptor family.</text>
</comment>
<evidence type="ECO:0000313" key="13">
    <source>
        <dbReference type="Proteomes" id="UP001600107"/>
    </source>
</evidence>
<feature type="domain" description="Outer membrane protein beta-barrel" evidence="11">
    <location>
        <begin position="383"/>
        <end position="794"/>
    </location>
</feature>
<organism evidence="12 13">
    <name type="scientific">Flavobacterium zhoui</name>
    <dbReference type="NCBI Taxonomy" id="3230414"/>
    <lineage>
        <taxon>Bacteria</taxon>
        <taxon>Pseudomonadati</taxon>
        <taxon>Bacteroidota</taxon>
        <taxon>Flavobacteriia</taxon>
        <taxon>Flavobacteriales</taxon>
        <taxon>Flavobacteriaceae</taxon>
        <taxon>Flavobacterium</taxon>
    </lineage>
</organism>
<accession>A0ABW6I2L7</accession>
<evidence type="ECO:0000256" key="8">
    <source>
        <dbReference type="SAM" id="MobiDB-lite"/>
    </source>
</evidence>
<keyword evidence="6 7" id="KW-0998">Cell outer membrane</keyword>
<evidence type="ECO:0000256" key="4">
    <source>
        <dbReference type="ARBA" id="ARBA00022692"/>
    </source>
</evidence>
<dbReference type="Pfam" id="PF07715">
    <property type="entry name" value="Plug"/>
    <property type="match status" value="1"/>
</dbReference>
<dbReference type="Gene3D" id="2.170.130.10">
    <property type="entry name" value="TonB-dependent receptor, plug domain"/>
    <property type="match status" value="1"/>
</dbReference>
<keyword evidence="5 7" id="KW-0472">Membrane</keyword>
<evidence type="ECO:0000313" key="12">
    <source>
        <dbReference type="EMBL" id="MFE3870503.1"/>
    </source>
</evidence>
<feature type="region of interest" description="Disordered" evidence="8">
    <location>
        <begin position="799"/>
        <end position="820"/>
    </location>
</feature>
<dbReference type="InterPro" id="IPR036942">
    <property type="entry name" value="Beta-barrel_TonB_sf"/>
</dbReference>
<protein>
    <submittedName>
        <fullName evidence="12">TonB-dependent receptor domain-containing protein</fullName>
    </submittedName>
</protein>
<reference evidence="12 13" key="1">
    <citation type="submission" date="2024-06" db="EMBL/GenBank/DDBJ databases">
        <title>Flavobacterium spp. isolated from glacier.</title>
        <authorList>
            <person name="Han D."/>
        </authorList>
    </citation>
    <scope>NUCLEOTIDE SEQUENCE [LARGE SCALE GENOMIC DNA]</scope>
    <source>
        <strain evidence="12 13">ZS1P70</strain>
    </source>
</reference>
<evidence type="ECO:0000256" key="2">
    <source>
        <dbReference type="ARBA" id="ARBA00022448"/>
    </source>
</evidence>
<feature type="chain" id="PRO_5046755477" evidence="9">
    <location>
        <begin position="23"/>
        <end position="820"/>
    </location>
</feature>
<keyword evidence="12" id="KW-0675">Receptor</keyword>
<feature type="compositionally biased region" description="Basic and acidic residues" evidence="8">
    <location>
        <begin position="799"/>
        <end position="812"/>
    </location>
</feature>
<comment type="caution">
    <text evidence="12">The sequence shown here is derived from an EMBL/GenBank/DDBJ whole genome shotgun (WGS) entry which is preliminary data.</text>
</comment>
<dbReference type="Gene3D" id="2.40.170.20">
    <property type="entry name" value="TonB-dependent receptor, beta-barrel domain"/>
    <property type="match status" value="1"/>
</dbReference>
<keyword evidence="3 7" id="KW-1134">Transmembrane beta strand</keyword>
<keyword evidence="4 7" id="KW-0812">Transmembrane</keyword>
<keyword evidence="9" id="KW-0732">Signal</keyword>
<proteinExistence type="inferred from homology"/>
<dbReference type="InterPro" id="IPR037066">
    <property type="entry name" value="Plug_dom_sf"/>
</dbReference>
<feature type="signal peptide" evidence="9">
    <location>
        <begin position="1"/>
        <end position="22"/>
    </location>
</feature>
<dbReference type="PANTHER" id="PTHR40980:SF4">
    <property type="entry name" value="TONB-DEPENDENT RECEPTOR-LIKE BETA-BARREL DOMAIN-CONTAINING PROTEIN"/>
    <property type="match status" value="1"/>
</dbReference>
<dbReference type="InterPro" id="IPR039426">
    <property type="entry name" value="TonB-dep_rcpt-like"/>
</dbReference>
<evidence type="ECO:0000259" key="11">
    <source>
        <dbReference type="Pfam" id="PF14905"/>
    </source>
</evidence>
<evidence type="ECO:0000259" key="10">
    <source>
        <dbReference type="Pfam" id="PF07715"/>
    </source>
</evidence>
<comment type="subcellular location">
    <subcellularLocation>
        <location evidence="1 7">Cell outer membrane</location>
        <topology evidence="1 7">Multi-pass membrane protein</topology>
    </subcellularLocation>
</comment>
<dbReference type="SUPFAM" id="SSF49464">
    <property type="entry name" value="Carboxypeptidase regulatory domain-like"/>
    <property type="match status" value="1"/>
</dbReference>
<dbReference type="Pfam" id="PF14905">
    <property type="entry name" value="OMP_b-brl_3"/>
    <property type="match status" value="1"/>
</dbReference>
<dbReference type="InterPro" id="IPR008969">
    <property type="entry name" value="CarboxyPept-like_regulatory"/>
</dbReference>
<sequence length="820" mass="93045">MPKKTKQFLAFVILFISSINFAQQGPNSKPKIKITGNVIEKISKQPLEYATITFLFPNNPKPVAGGITNAKGEFDIDVNPGVYDIKIEFISFKLNQIKQKNLQASTNLGQIALEEDANQLNEVVIRSEKTTVEIKLDKKVYNVGNDLMVKGGTVSDVLDNIPSVSVDVEGNVSLRGNDNVKVLIDGKPSNAINIAEALRLIPADAIEKVEVITNPSARYDAEGGGGILNIILKKGKNLGLNGTFIASTGYPENYGLSGTLNYKSKNFNLFTNQGYNYRSSPGNMITNTEYLNSDNSIRNYVNENRENERFSKGYNGNFGIELYIDKTTSWTNTFNYRKSNGDDTDNVFQKYYDVNYVYDYTRTRINVEDSKSENVEFATNFIKNFKKDGHKLTIDGSFSANDDNTTALVTDTANNTADIKLDNTLNHQTQNRNLLQADYVLPLAKGSQFEAGYRGDFSKLVTDYKVENDGVIDPNFTNTLEYKEKVNAIYTQYGLKVNKFSALFGLRWEDSNIDINQLATNDFNNKKYNNFFPSAFFTYEISDKSSTSISYSRRIQRPRGRMINPFSNLSSNINIFMGNPDLDPAFTDAIDLGYIKRWDKLTFNTSLYVNKTSDVFQFARRESGDFVNGTPIIISSPINLATEYRTGFEFTLNYSPYKWWKLNGNFNFFRNQTQGNYVYTDFNNVEITQNFDNTATSWFTRITSKVTLPYKIDWQTNATYNGPQSNAQGKSLAVFAANLAFSKDVMKDKGTLSFNISDVFNSRKRIMETNLPGILNSYSEMQWRERQFTLSFTYRFNKQKNEKEKQPKKNMNEGEGDFQG</sequence>
<dbReference type="EMBL" id="JBHZPY010000002">
    <property type="protein sequence ID" value="MFE3870503.1"/>
    <property type="molecule type" value="Genomic_DNA"/>
</dbReference>
<evidence type="ECO:0000256" key="5">
    <source>
        <dbReference type="ARBA" id="ARBA00023136"/>
    </source>
</evidence>
<dbReference type="PROSITE" id="PS52016">
    <property type="entry name" value="TONB_DEPENDENT_REC_3"/>
    <property type="match status" value="1"/>
</dbReference>
<dbReference type="Proteomes" id="UP001600107">
    <property type="component" value="Unassembled WGS sequence"/>
</dbReference>
<evidence type="ECO:0000256" key="6">
    <source>
        <dbReference type="ARBA" id="ARBA00023237"/>
    </source>
</evidence>
<evidence type="ECO:0000256" key="7">
    <source>
        <dbReference type="PROSITE-ProRule" id="PRU01360"/>
    </source>
</evidence>
<dbReference type="SUPFAM" id="SSF56935">
    <property type="entry name" value="Porins"/>
    <property type="match status" value="1"/>
</dbReference>
<dbReference type="Gene3D" id="2.60.40.1120">
    <property type="entry name" value="Carboxypeptidase-like, regulatory domain"/>
    <property type="match status" value="1"/>
</dbReference>
<gene>
    <name evidence="12" type="ORF">ACFX5F_04635</name>
</gene>
<evidence type="ECO:0000256" key="9">
    <source>
        <dbReference type="SAM" id="SignalP"/>
    </source>
</evidence>
<dbReference type="InterPro" id="IPR041700">
    <property type="entry name" value="OMP_b-brl_3"/>
</dbReference>
<evidence type="ECO:0000256" key="1">
    <source>
        <dbReference type="ARBA" id="ARBA00004571"/>
    </source>
</evidence>
<dbReference type="RefSeq" id="WP_379850354.1">
    <property type="nucleotide sequence ID" value="NZ_JBHZPY010000002.1"/>
</dbReference>
<evidence type="ECO:0000256" key="3">
    <source>
        <dbReference type="ARBA" id="ARBA00022452"/>
    </source>
</evidence>
<keyword evidence="13" id="KW-1185">Reference proteome</keyword>
<dbReference type="Pfam" id="PF13715">
    <property type="entry name" value="CarbopepD_reg_2"/>
    <property type="match status" value="1"/>
</dbReference>